<dbReference type="Proteomes" id="UP000706891">
    <property type="component" value="Unassembled WGS sequence"/>
</dbReference>
<accession>A0A938WPX9</accession>
<reference evidence="2" key="2">
    <citation type="journal article" date="2021" name="Sci. Rep.">
        <title>The distribution of antibiotic resistance genes in chicken gut microbiota commensals.</title>
        <authorList>
            <person name="Juricova H."/>
            <person name="Matiasovicova J."/>
            <person name="Kubasova T."/>
            <person name="Cejkova D."/>
            <person name="Rychlik I."/>
        </authorList>
    </citation>
    <scope>NUCLEOTIDE SEQUENCE</scope>
    <source>
        <strain evidence="2">An824</strain>
    </source>
</reference>
<gene>
    <name evidence="2" type="ORF">H6A34_04075</name>
</gene>
<feature type="chain" id="PRO_5037153110" evidence="1">
    <location>
        <begin position="21"/>
        <end position="705"/>
    </location>
</feature>
<evidence type="ECO:0000313" key="2">
    <source>
        <dbReference type="EMBL" id="MBM6673052.1"/>
    </source>
</evidence>
<keyword evidence="3" id="KW-1185">Reference proteome</keyword>
<evidence type="ECO:0000313" key="3">
    <source>
        <dbReference type="Proteomes" id="UP000706891"/>
    </source>
</evidence>
<dbReference type="EMBL" id="JACJJG010000011">
    <property type="protein sequence ID" value="MBM6673052.1"/>
    <property type="molecule type" value="Genomic_DNA"/>
</dbReference>
<dbReference type="AlphaFoldDB" id="A0A938WPX9"/>
<keyword evidence="1" id="KW-0732">Signal</keyword>
<organism evidence="2 3">
    <name type="scientific">Marseilla massiliensis</name>
    <dbReference type="NCBI Taxonomy" id="1841864"/>
    <lineage>
        <taxon>Bacteria</taxon>
        <taxon>Pseudomonadati</taxon>
        <taxon>Bacteroidota</taxon>
        <taxon>Bacteroidia</taxon>
        <taxon>Bacteroidales</taxon>
        <taxon>Prevotellaceae</taxon>
        <taxon>Marseilla</taxon>
    </lineage>
</organism>
<evidence type="ECO:0000256" key="1">
    <source>
        <dbReference type="SAM" id="SignalP"/>
    </source>
</evidence>
<protein>
    <submittedName>
        <fullName evidence="2">TonB-dependent receptor</fullName>
    </submittedName>
</protein>
<feature type="signal peptide" evidence="1">
    <location>
        <begin position="1"/>
        <end position="20"/>
    </location>
</feature>
<name>A0A938WPX9_9BACT</name>
<proteinExistence type="predicted"/>
<reference evidence="2" key="1">
    <citation type="submission" date="2020-08" db="EMBL/GenBank/DDBJ databases">
        <authorList>
            <person name="Cejkova D."/>
            <person name="Kubasova T."/>
            <person name="Jahodarova E."/>
            <person name="Rychlik I."/>
        </authorList>
    </citation>
    <scope>NUCLEOTIDE SEQUENCE</scope>
    <source>
        <strain evidence="2">An824</strain>
    </source>
</reference>
<dbReference type="RefSeq" id="WP_205103632.1">
    <property type="nucleotide sequence ID" value="NZ_JACJJG010000011.1"/>
</dbReference>
<dbReference type="SUPFAM" id="SSF56935">
    <property type="entry name" value="Porins"/>
    <property type="match status" value="1"/>
</dbReference>
<keyword evidence="2" id="KW-0675">Receptor</keyword>
<sequence length="705" mass="80295">MKKATLILLATALTYTTATAQSDSLKVDTTLNLSGVTVKGMRSINKVDRQVLLPTKAMKRSAGNGYELLQLMHLDGIKVDPVQQQITSLKGGGVQIRINDVKANTQDVMALQPDEVVRVEYIDNPGVRYSDESLDAVINYVVRRRYAGYVGGLSTMQAFTTGFNNSSAYFKYNHKKSEFGIQYGFSYRGYDQRRYDATTDYYFTDGTERHRNEVGYNSDFMYTTNFVQLSYNLAEPDKYNLNIRFNYDGYNSPYRGVNQRIEETGMPDLYSYNERMDKQYTPSLDIYYSVNLPHSQNIVANVVGTYIKSKYKYLMREYLFDQTPEQSMQSAALNDYSYATKGEKYSLISEAIYSKNFKKLTLSAGGEFTLSRTDNRYSGSVGTHAVLNSNNLYLFAQASGKIKWLTYQLGLGANRASIHQDDIGFEKWTFRPRLSLQASPIKNVSIRLNGQVSQGVPSLSQLSDVRQQSSSLMASDGNVGLTPYTSYQTYLDVTWNHPMFSLWVNGGLSYSPDAIMMSYIPELQDDGSYIIVSRPENQRAFISKWTRANFTLHAIKDVLDISLYGAYQRYDSRGLTYRHTYNSWQWGADASLMLGNWTVNADFYTTPKSFYGESMSGGENSSDLRVSYRWKNLRVGIGAILVGYPQGYEYPGYTDSQYYKSHYKTWIKDNGNMIYFTLSYNFSRGRKYDAGQRKLNNSDNDNGIK</sequence>
<comment type="caution">
    <text evidence="2">The sequence shown here is derived from an EMBL/GenBank/DDBJ whole genome shotgun (WGS) entry which is preliminary data.</text>
</comment>